<evidence type="ECO:0000313" key="13">
    <source>
        <dbReference type="EMBL" id="CUU06760.1"/>
    </source>
</evidence>
<evidence type="ECO:0000256" key="4">
    <source>
        <dbReference type="ARBA" id="ARBA00022857"/>
    </source>
</evidence>
<evidence type="ECO:0000256" key="2">
    <source>
        <dbReference type="ARBA" id="ARBA00006825"/>
    </source>
</evidence>
<dbReference type="UniPathway" id="UPA00056">
    <property type="reaction ID" value="UER00092"/>
</dbReference>
<keyword evidence="3 9" id="KW-0479">Metal-binding</keyword>
<feature type="domain" description="1-deoxy-D-xylulose 5-phosphate reductoisomerase N-terminal" evidence="10">
    <location>
        <begin position="13"/>
        <end position="138"/>
    </location>
</feature>
<feature type="binding site" evidence="9">
    <location>
        <position position="224"/>
    </location>
    <ligand>
        <name>1-deoxy-D-xylulose 5-phosphate</name>
        <dbReference type="ChEBI" id="CHEBI:57792"/>
    </ligand>
</feature>
<keyword evidence="7 9" id="KW-0414">Isoprene biosynthesis</keyword>
<dbReference type="Gene3D" id="1.10.1740.10">
    <property type="match status" value="1"/>
</dbReference>
<feature type="binding site" evidence="9">
    <location>
        <position position="130"/>
    </location>
    <ligand>
        <name>NADPH</name>
        <dbReference type="ChEBI" id="CHEBI:57783"/>
    </ligand>
</feature>
<feature type="binding site" evidence="9">
    <location>
        <position position="21"/>
    </location>
    <ligand>
        <name>NADPH</name>
        <dbReference type="ChEBI" id="CHEBI:57783"/>
    </ligand>
</feature>
<proteinExistence type="inferred from homology"/>
<reference evidence="14" key="1">
    <citation type="submission" date="2015-11" db="EMBL/GenBank/DDBJ databases">
        <authorList>
            <person name="Varghese N."/>
        </authorList>
    </citation>
    <scope>NUCLEOTIDE SEQUENCE [LARGE SCALE GENOMIC DNA]</scope>
</reference>
<comment type="function">
    <text evidence="9">Catalyzes the NADPH-dependent rearrangement and reduction of 1-deoxy-D-xylulose-5-phosphate (DXP) to 2-C-methyl-D-erythritol 4-phosphate (MEP).</text>
</comment>
<dbReference type="FunFam" id="3.40.50.720:FF:000045">
    <property type="entry name" value="1-deoxy-D-xylulose 5-phosphate reductoisomerase"/>
    <property type="match status" value="1"/>
</dbReference>
<accession>A0A0S4N7H5</accession>
<feature type="binding site" evidence="9">
    <location>
        <position position="158"/>
    </location>
    <ligand>
        <name>Mn(2+)</name>
        <dbReference type="ChEBI" id="CHEBI:29035"/>
    </ligand>
</feature>
<dbReference type="HAMAP" id="MF_00183">
    <property type="entry name" value="DXP_reductoisom"/>
    <property type="match status" value="1"/>
</dbReference>
<dbReference type="Pfam" id="PF13288">
    <property type="entry name" value="DXPR_C"/>
    <property type="match status" value="1"/>
</dbReference>
<dbReference type="AlphaFoldDB" id="A0A0S4N7H5"/>
<evidence type="ECO:0000313" key="14">
    <source>
        <dbReference type="Proteomes" id="UP000320623"/>
    </source>
</evidence>
<keyword evidence="9" id="KW-0460">Magnesium</keyword>
<feature type="binding site" evidence="9">
    <location>
        <position position="19"/>
    </location>
    <ligand>
        <name>NADPH</name>
        <dbReference type="ChEBI" id="CHEBI:57783"/>
    </ligand>
</feature>
<evidence type="ECO:0000256" key="5">
    <source>
        <dbReference type="ARBA" id="ARBA00023002"/>
    </source>
</evidence>
<evidence type="ECO:0000259" key="11">
    <source>
        <dbReference type="Pfam" id="PF08436"/>
    </source>
</evidence>
<dbReference type="InterPro" id="IPR026877">
    <property type="entry name" value="DXPR_C"/>
</dbReference>
<keyword evidence="14" id="KW-1185">Reference proteome</keyword>
<feature type="binding site" evidence="9">
    <location>
        <position position="158"/>
    </location>
    <ligand>
        <name>1-deoxy-D-xylulose 5-phosphate</name>
        <dbReference type="ChEBI" id="CHEBI:57792"/>
    </ligand>
</feature>
<keyword evidence="13" id="KW-0413">Isomerase</keyword>
<dbReference type="EC" id="1.1.1.267" evidence="9"/>
<evidence type="ECO:0000256" key="8">
    <source>
        <dbReference type="ARBA" id="ARBA00048543"/>
    </source>
</evidence>
<dbReference type="SUPFAM" id="SSF69055">
    <property type="entry name" value="1-deoxy-D-xylulose-5-phosphate reductoisomerase, C-terminal domain"/>
    <property type="match status" value="1"/>
</dbReference>
<dbReference type="PANTHER" id="PTHR30525">
    <property type="entry name" value="1-DEOXY-D-XYLULOSE 5-PHOSPHATE REDUCTOISOMERASE"/>
    <property type="match status" value="1"/>
</dbReference>
<dbReference type="SUPFAM" id="SSF55347">
    <property type="entry name" value="Glyceraldehyde-3-phosphate dehydrogenase-like, C-terminal domain"/>
    <property type="match status" value="1"/>
</dbReference>
<feature type="binding site" evidence="9">
    <location>
        <position position="227"/>
    </location>
    <ligand>
        <name>1-deoxy-D-xylulose 5-phosphate</name>
        <dbReference type="ChEBI" id="CHEBI:57792"/>
    </ligand>
</feature>
<feature type="binding site" evidence="9">
    <location>
        <position position="156"/>
    </location>
    <ligand>
        <name>Mn(2+)</name>
        <dbReference type="ChEBI" id="CHEBI:29035"/>
    </ligand>
</feature>
<dbReference type="EMBL" id="FAOO01000011">
    <property type="protein sequence ID" value="CUU06760.1"/>
    <property type="molecule type" value="Genomic_DNA"/>
</dbReference>
<dbReference type="GO" id="GO:0051484">
    <property type="term" value="P:isopentenyl diphosphate biosynthetic process, methylerythritol 4-phosphate pathway involved in terpenoid biosynthetic process"/>
    <property type="evidence" value="ECO:0007669"/>
    <property type="project" value="UniProtKB-ARBA"/>
</dbReference>
<dbReference type="NCBIfam" id="NF009114">
    <property type="entry name" value="PRK12464.1"/>
    <property type="match status" value="1"/>
</dbReference>
<dbReference type="InterPro" id="IPR003821">
    <property type="entry name" value="DXP_reductoisomerase"/>
</dbReference>
<dbReference type="InterPro" id="IPR036169">
    <property type="entry name" value="DXPR_C_sf"/>
</dbReference>
<protein>
    <recommendedName>
        <fullName evidence="9">1-deoxy-D-xylulose 5-phosphate reductoisomerase</fullName>
        <shortName evidence="9">DXP reductoisomerase</shortName>
        <ecNumber evidence="9">1.1.1.267</ecNumber>
    </recommendedName>
    <alternativeName>
        <fullName evidence="9">1-deoxyxylulose-5-phosphate reductoisomerase</fullName>
    </alternativeName>
    <alternativeName>
        <fullName evidence="9">2-C-methyl-D-erythritol 4-phosphate synthase</fullName>
    </alternativeName>
</protein>
<gene>
    <name evidence="9" type="primary">dxr</name>
    <name evidence="13" type="ORF">JGI1_01600</name>
</gene>
<feature type="binding site" evidence="9">
    <location>
        <position position="47"/>
    </location>
    <ligand>
        <name>NADPH</name>
        <dbReference type="ChEBI" id="CHEBI:57783"/>
    </ligand>
</feature>
<comment type="caution">
    <text evidence="9">Lacks conserved residue(s) required for the propagation of feature annotation.</text>
</comment>
<feature type="binding site" evidence="9">
    <location>
        <position position="132"/>
    </location>
    <ligand>
        <name>NADPH</name>
        <dbReference type="ChEBI" id="CHEBI:57783"/>
    </ligand>
</feature>
<organism evidence="13 14">
    <name type="scientific">Candidatus Thermokryptus mobilis</name>
    <dbReference type="NCBI Taxonomy" id="1643428"/>
    <lineage>
        <taxon>Bacteria</taxon>
        <taxon>Pseudomonadati</taxon>
        <taxon>Candidatus Kryptoniota</taxon>
        <taxon>Candidatus Thermokryptus</taxon>
    </lineage>
</organism>
<feature type="binding site" evidence="9">
    <location>
        <position position="157"/>
    </location>
    <ligand>
        <name>1-deoxy-D-xylulose 5-phosphate</name>
        <dbReference type="ChEBI" id="CHEBI:57792"/>
    </ligand>
</feature>
<dbReference type="GO" id="GO:0030145">
    <property type="term" value="F:manganese ion binding"/>
    <property type="evidence" value="ECO:0007669"/>
    <property type="project" value="TreeGrafter"/>
</dbReference>
<evidence type="ECO:0000256" key="9">
    <source>
        <dbReference type="HAMAP-Rule" id="MF_00183"/>
    </source>
</evidence>
<comment type="cofactor">
    <cofactor evidence="9">
        <name>Mg(2+)</name>
        <dbReference type="ChEBI" id="CHEBI:18420"/>
    </cofactor>
    <cofactor evidence="9">
        <name>Mn(2+)</name>
        <dbReference type="ChEBI" id="CHEBI:29035"/>
    </cofactor>
</comment>
<dbReference type="PIRSF" id="PIRSF006205">
    <property type="entry name" value="Dxp_reductismrs"/>
    <property type="match status" value="1"/>
</dbReference>
<feature type="binding site" evidence="9">
    <location>
        <position position="131"/>
    </location>
    <ligand>
        <name>1-deoxy-D-xylulose 5-phosphate</name>
        <dbReference type="ChEBI" id="CHEBI:57792"/>
    </ligand>
</feature>
<dbReference type="SUPFAM" id="SSF51735">
    <property type="entry name" value="NAD(P)-binding Rossmann-fold domains"/>
    <property type="match status" value="1"/>
</dbReference>
<evidence type="ECO:0000256" key="6">
    <source>
        <dbReference type="ARBA" id="ARBA00023211"/>
    </source>
</evidence>
<name>A0A0S4N7H5_9BACT</name>
<evidence type="ECO:0000259" key="12">
    <source>
        <dbReference type="Pfam" id="PF13288"/>
    </source>
</evidence>
<feature type="domain" description="DXP reductoisomerase C-terminal" evidence="12">
    <location>
        <begin position="267"/>
        <end position="383"/>
    </location>
</feature>
<dbReference type="STRING" id="1643428.GCA_001442855_01566"/>
<evidence type="ECO:0000256" key="7">
    <source>
        <dbReference type="ARBA" id="ARBA00023229"/>
    </source>
</evidence>
<dbReference type="GO" id="GO:0016853">
    <property type="term" value="F:isomerase activity"/>
    <property type="evidence" value="ECO:0007669"/>
    <property type="project" value="UniProtKB-KW"/>
</dbReference>
<feature type="binding site" evidence="9">
    <location>
        <position position="22"/>
    </location>
    <ligand>
        <name>NADPH</name>
        <dbReference type="ChEBI" id="CHEBI:57783"/>
    </ligand>
</feature>
<feature type="binding site" evidence="9">
    <location>
        <position position="218"/>
    </location>
    <ligand>
        <name>1-deoxy-D-xylulose 5-phosphate</name>
        <dbReference type="ChEBI" id="CHEBI:57792"/>
    </ligand>
</feature>
<feature type="binding site" evidence="9">
    <location>
        <position position="46"/>
    </location>
    <ligand>
        <name>NADPH</name>
        <dbReference type="ChEBI" id="CHEBI:57783"/>
    </ligand>
</feature>
<dbReference type="PANTHER" id="PTHR30525:SF0">
    <property type="entry name" value="1-DEOXY-D-XYLULOSE 5-PHOSPHATE REDUCTOISOMERASE, CHLOROPLASTIC"/>
    <property type="match status" value="1"/>
</dbReference>
<feature type="binding site" evidence="9">
    <location>
        <position position="227"/>
    </location>
    <ligand>
        <name>Mn(2+)</name>
        <dbReference type="ChEBI" id="CHEBI:29035"/>
    </ligand>
</feature>
<dbReference type="GO" id="GO:0070402">
    <property type="term" value="F:NADPH binding"/>
    <property type="evidence" value="ECO:0007669"/>
    <property type="project" value="InterPro"/>
</dbReference>
<evidence type="ECO:0000256" key="3">
    <source>
        <dbReference type="ARBA" id="ARBA00022723"/>
    </source>
</evidence>
<comment type="catalytic activity">
    <reaction evidence="8">
        <text>2-C-methyl-D-erythritol 4-phosphate + NADP(+) = 1-deoxy-D-xylulose 5-phosphate + NADPH + H(+)</text>
        <dbReference type="Rhea" id="RHEA:13717"/>
        <dbReference type="ChEBI" id="CHEBI:15378"/>
        <dbReference type="ChEBI" id="CHEBI:57783"/>
        <dbReference type="ChEBI" id="CHEBI:57792"/>
        <dbReference type="ChEBI" id="CHEBI:58262"/>
        <dbReference type="ChEBI" id="CHEBI:58349"/>
        <dbReference type="EC" id="1.1.1.267"/>
    </reaction>
    <physiologicalReaction direction="right-to-left" evidence="8">
        <dbReference type="Rhea" id="RHEA:13719"/>
    </physiologicalReaction>
</comment>
<comment type="pathway">
    <text evidence="1 9">Isoprenoid biosynthesis; isopentenyl diphosphate biosynthesis via DXP pathway; isopentenyl diphosphate from 1-deoxy-D-xylulose 5-phosphate: step 1/6.</text>
</comment>
<feature type="binding site" evidence="9">
    <location>
        <position position="211"/>
    </location>
    <ligand>
        <name>NADPH</name>
        <dbReference type="ChEBI" id="CHEBI:57783"/>
    </ligand>
</feature>
<comment type="similarity">
    <text evidence="2 9">Belongs to the DXR family.</text>
</comment>
<dbReference type="InterPro" id="IPR013512">
    <property type="entry name" value="DXP_reductoisomerase_N"/>
</dbReference>
<keyword evidence="5 9" id="KW-0560">Oxidoreductase</keyword>
<dbReference type="Gene3D" id="3.40.50.720">
    <property type="entry name" value="NAD(P)-binding Rossmann-like Domain"/>
    <property type="match status" value="1"/>
</dbReference>
<dbReference type="GO" id="GO:0030604">
    <property type="term" value="F:1-deoxy-D-xylulose-5-phosphate reductoisomerase activity"/>
    <property type="evidence" value="ECO:0007669"/>
    <property type="project" value="UniProtKB-UniRule"/>
</dbReference>
<dbReference type="Proteomes" id="UP000320623">
    <property type="component" value="Unassembled WGS sequence"/>
</dbReference>
<feature type="binding site" evidence="9">
    <location>
        <position position="205"/>
    </location>
    <ligand>
        <name>1-deoxy-D-xylulose 5-phosphate</name>
        <dbReference type="ChEBI" id="CHEBI:57792"/>
    </ligand>
</feature>
<dbReference type="Pfam" id="PF02670">
    <property type="entry name" value="DXP_reductoisom"/>
    <property type="match status" value="1"/>
</dbReference>
<dbReference type="NCBIfam" id="TIGR00243">
    <property type="entry name" value="Dxr"/>
    <property type="match status" value="1"/>
</dbReference>
<sequence length="392" mass="43592">MKKIPTKPAMKNIAILGSTGSIGRNAIDVILNFPDKFKVTYLAVNKNIELLSEQVKLLKPKGVAIFDKKRAEEFSKLVNGQVEVLSGEEGLLEIVSRDDVDIVLNSLVGFSGLKPTIRAIESKKRIALANKETLVVAGEIIKKLINENDVQLIPVDSEHNAIFQCLVGERISNVNKLILTASGGPFLNRDKSELENVSVEEALKHPNWKMGNKITIDSATLMNKGLEVIEAHWLFGLPVEKIKVVIHPQSIIHSMVEFVDGSIKAQLGVPDMKIPIQYALTYPDRVKASYGELDFTKIGQFTFLEPDLEKFECLKIAYEVAKLGGTYPTVLNAANEIAVDLFLNRKIKFTEIPKIIKKSLDAHKPKFNPDLEDILKVDAETRNFVKNLEGVD</sequence>
<dbReference type="InterPro" id="IPR036291">
    <property type="entry name" value="NAD(P)-bd_dom_sf"/>
</dbReference>
<feature type="domain" description="1-deoxy-D-xylulose 5-phosphate reductoisomerase C-terminal" evidence="11">
    <location>
        <begin position="152"/>
        <end position="235"/>
    </location>
</feature>
<evidence type="ECO:0000259" key="10">
    <source>
        <dbReference type="Pfam" id="PF02670"/>
    </source>
</evidence>
<evidence type="ECO:0000256" key="1">
    <source>
        <dbReference type="ARBA" id="ARBA00005094"/>
    </source>
</evidence>
<feature type="binding site" evidence="9">
    <location>
        <position position="223"/>
    </location>
    <ligand>
        <name>1-deoxy-D-xylulose 5-phosphate</name>
        <dbReference type="ChEBI" id="CHEBI:57792"/>
    </ligand>
</feature>
<dbReference type="InterPro" id="IPR013644">
    <property type="entry name" value="DXP_reductoisomerase_C"/>
</dbReference>
<feature type="binding site" evidence="9">
    <location>
        <position position="20"/>
    </location>
    <ligand>
        <name>NADPH</name>
        <dbReference type="ChEBI" id="CHEBI:57783"/>
    </ligand>
</feature>
<dbReference type="Pfam" id="PF08436">
    <property type="entry name" value="DXP_redisom_C"/>
    <property type="match status" value="1"/>
</dbReference>
<keyword evidence="4 9" id="KW-0521">NADP</keyword>
<keyword evidence="6 9" id="KW-0464">Manganese</keyword>
<feature type="binding site" evidence="9">
    <location>
        <position position="182"/>
    </location>
    <ligand>
        <name>1-deoxy-D-xylulose 5-phosphate</name>
        <dbReference type="ChEBI" id="CHEBI:57792"/>
    </ligand>
</feature>